<dbReference type="GO" id="GO:0000228">
    <property type="term" value="C:nuclear chromosome"/>
    <property type="evidence" value="ECO:0007669"/>
    <property type="project" value="InterPro"/>
</dbReference>
<gene>
    <name evidence="7" type="ORF">HMPREF1544_12029</name>
</gene>
<feature type="region of interest" description="Disordered" evidence="6">
    <location>
        <begin position="70"/>
        <end position="120"/>
    </location>
</feature>
<name>S2JFG6_MUCC1</name>
<feature type="compositionally biased region" description="Acidic residues" evidence="6">
    <location>
        <begin position="77"/>
        <end position="97"/>
    </location>
</feature>
<evidence type="ECO:0000313" key="8">
    <source>
        <dbReference type="Proteomes" id="UP000014254"/>
    </source>
</evidence>
<proteinExistence type="inferred from homology"/>
<sequence length="368" mass="42710">MQNSQIPPHLMQQQQPQPQRVFHPQVAYPLMSNIMPSERTQGVFSTYPARLKHSDDNALLLPESYVPKKTRFRGNESEDEFDQMMEESDDDEDEDRMDDDHAAAGTNKKSASTNEADSNMNTLPGIAAPPPPADWPRVIRQKNDMTYSLSDLSKISETEENLVPIRLDIDIDSVKLRDRFLWNLNEQCLTPDKFAIMLCQDLDLPILKFLQPIADSIRAQIIDFESYSQAGLPSQHTRVIINLDLQVGKVNYRDQFEWELQNEKTNAPEVFSRQLASELGVGGEYVAIISHAIREQLLLHKKQYFMMDGEIRTHLDNGFRPIEEAKQWVPRMDMLSNDELEKLLVAQERNIRRMRRETRFKRQTRGRQ</sequence>
<evidence type="ECO:0000256" key="2">
    <source>
        <dbReference type="ARBA" id="ARBA00010239"/>
    </source>
</evidence>
<keyword evidence="8" id="KW-1185">Reference proteome</keyword>
<dbReference type="OrthoDB" id="10258327at2759"/>
<evidence type="ECO:0000256" key="4">
    <source>
        <dbReference type="ARBA" id="ARBA00023163"/>
    </source>
</evidence>
<accession>S2JFG6</accession>
<feature type="compositionally biased region" description="Polar residues" evidence="6">
    <location>
        <begin position="107"/>
        <end position="120"/>
    </location>
</feature>
<dbReference type="EMBL" id="KE124191">
    <property type="protein sequence ID" value="EPB81263.1"/>
    <property type="molecule type" value="Genomic_DNA"/>
</dbReference>
<dbReference type="InterPro" id="IPR006939">
    <property type="entry name" value="SNF5"/>
</dbReference>
<evidence type="ECO:0000256" key="6">
    <source>
        <dbReference type="SAM" id="MobiDB-lite"/>
    </source>
</evidence>
<evidence type="ECO:0000256" key="1">
    <source>
        <dbReference type="ARBA" id="ARBA00004123"/>
    </source>
</evidence>
<organism evidence="7 8">
    <name type="scientific">Mucor circinelloides f. circinelloides (strain 1006PhL)</name>
    <name type="common">Mucormycosis agent</name>
    <name type="synonym">Calyptromyces circinelloides</name>
    <dbReference type="NCBI Taxonomy" id="1220926"/>
    <lineage>
        <taxon>Eukaryota</taxon>
        <taxon>Fungi</taxon>
        <taxon>Fungi incertae sedis</taxon>
        <taxon>Mucoromycota</taxon>
        <taxon>Mucoromycotina</taxon>
        <taxon>Mucoromycetes</taxon>
        <taxon>Mucorales</taxon>
        <taxon>Mucorineae</taxon>
        <taxon>Mucoraceae</taxon>
        <taxon>Mucor</taxon>
    </lineage>
</organism>
<protein>
    <recommendedName>
        <fullName evidence="9">Chromatin structure-remodeling complex subunit SFH1</fullName>
    </recommendedName>
</protein>
<dbReference type="AlphaFoldDB" id="S2JFG6"/>
<dbReference type="VEuPathDB" id="FungiDB:HMPREF1544_12029"/>
<keyword evidence="5" id="KW-0539">Nucleus</keyword>
<dbReference type="STRING" id="1220926.S2JFG6"/>
<evidence type="ECO:0000256" key="5">
    <source>
        <dbReference type="ARBA" id="ARBA00023242"/>
    </source>
</evidence>
<dbReference type="eggNOG" id="KOG1649">
    <property type="taxonomic scope" value="Eukaryota"/>
</dbReference>
<dbReference type="PANTHER" id="PTHR10019">
    <property type="entry name" value="SNF5"/>
    <property type="match status" value="1"/>
</dbReference>
<keyword evidence="3" id="KW-0805">Transcription regulation</keyword>
<dbReference type="Proteomes" id="UP000014254">
    <property type="component" value="Unassembled WGS sequence"/>
</dbReference>
<keyword evidence="4" id="KW-0804">Transcription</keyword>
<reference evidence="8" key="1">
    <citation type="submission" date="2013-05" db="EMBL/GenBank/DDBJ databases">
        <title>The Genome sequence of Mucor circinelloides f. circinelloides 1006PhL.</title>
        <authorList>
            <consortium name="The Broad Institute Genomics Platform"/>
            <person name="Cuomo C."/>
            <person name="Earl A."/>
            <person name="Findley K."/>
            <person name="Lee S.C."/>
            <person name="Walker B."/>
            <person name="Young S."/>
            <person name="Zeng Q."/>
            <person name="Gargeya S."/>
            <person name="Fitzgerald M."/>
            <person name="Haas B."/>
            <person name="Abouelleil A."/>
            <person name="Allen A.W."/>
            <person name="Alvarado L."/>
            <person name="Arachchi H.M."/>
            <person name="Berlin A.M."/>
            <person name="Chapman S.B."/>
            <person name="Gainer-Dewar J."/>
            <person name="Goldberg J."/>
            <person name="Griggs A."/>
            <person name="Gujja S."/>
            <person name="Hansen M."/>
            <person name="Howarth C."/>
            <person name="Imamovic A."/>
            <person name="Ireland A."/>
            <person name="Larimer J."/>
            <person name="McCowan C."/>
            <person name="Murphy C."/>
            <person name="Pearson M."/>
            <person name="Poon T.W."/>
            <person name="Priest M."/>
            <person name="Roberts A."/>
            <person name="Saif S."/>
            <person name="Shea T."/>
            <person name="Sisk P."/>
            <person name="Sykes S."/>
            <person name="Wortman J."/>
            <person name="Nusbaum C."/>
            <person name="Birren B."/>
        </authorList>
    </citation>
    <scope>NUCLEOTIDE SEQUENCE [LARGE SCALE GENOMIC DNA]</scope>
    <source>
        <strain evidence="8">1006PhL</strain>
    </source>
</reference>
<evidence type="ECO:0000313" key="7">
    <source>
        <dbReference type="EMBL" id="EPB81263.1"/>
    </source>
</evidence>
<comment type="subcellular location">
    <subcellularLocation>
        <location evidence="1">Nucleus</location>
    </subcellularLocation>
</comment>
<dbReference type="Pfam" id="PF04855">
    <property type="entry name" value="SNF5"/>
    <property type="match status" value="1"/>
</dbReference>
<comment type="similarity">
    <text evidence="2">Belongs to the SNF5 family.</text>
</comment>
<evidence type="ECO:0008006" key="9">
    <source>
        <dbReference type="Google" id="ProtNLM"/>
    </source>
</evidence>
<dbReference type="GO" id="GO:0006338">
    <property type="term" value="P:chromatin remodeling"/>
    <property type="evidence" value="ECO:0007669"/>
    <property type="project" value="InterPro"/>
</dbReference>
<dbReference type="FunCoup" id="S2JFG6">
    <property type="interactions" value="611"/>
</dbReference>
<dbReference type="OMA" id="FAIMLCQ"/>
<dbReference type="InParanoid" id="S2JFG6"/>
<evidence type="ECO:0000256" key="3">
    <source>
        <dbReference type="ARBA" id="ARBA00023015"/>
    </source>
</evidence>